<keyword evidence="2 3" id="KW-0378">Hydrolase</keyword>
<dbReference type="Pfam" id="PF02545">
    <property type="entry name" value="Maf"/>
    <property type="match status" value="1"/>
</dbReference>
<proteinExistence type="inferred from homology"/>
<evidence type="ECO:0000256" key="2">
    <source>
        <dbReference type="ARBA" id="ARBA00022801"/>
    </source>
</evidence>
<dbReference type="OMA" id="VIGCDSV"/>
<dbReference type="InterPro" id="IPR003697">
    <property type="entry name" value="Maf-like"/>
</dbReference>
<feature type="site" description="Important for substrate specificity" evidence="3">
    <location>
        <position position="169"/>
    </location>
</feature>
<comment type="function">
    <text evidence="3">Nucleoside triphosphate pyrophosphatase that hydrolyzes dTTP and UTP. May have a dual role in cell division arrest and in preventing the incorporation of modified nucleotides into cellular nucleic acids.</text>
</comment>
<dbReference type="GO" id="GO:0005737">
    <property type="term" value="C:cytoplasm"/>
    <property type="evidence" value="ECO:0007669"/>
    <property type="project" value="UniProtKB-SubCell"/>
</dbReference>
<dbReference type="PANTHER" id="PTHR43213:SF5">
    <property type="entry name" value="BIFUNCTIONAL DTTP_UTP PYROPHOSPHATASE_METHYLTRANSFERASE PROTEIN-RELATED"/>
    <property type="match status" value="1"/>
</dbReference>
<protein>
    <recommendedName>
        <fullName evidence="3">dTTP/UTP pyrophosphatase</fullName>
        <shortName evidence="3">dTTPase/UTPase</shortName>
        <ecNumber evidence="3">3.6.1.9</ecNumber>
    </recommendedName>
    <alternativeName>
        <fullName evidence="3">Nucleoside triphosphate pyrophosphatase</fullName>
    </alternativeName>
    <alternativeName>
        <fullName evidence="3">Nucleotide pyrophosphatase</fullName>
        <shortName evidence="3">Nucleotide PPase</shortName>
    </alternativeName>
</protein>
<comment type="cofactor">
    <cofactor evidence="1 3">
        <name>a divalent metal cation</name>
        <dbReference type="ChEBI" id="CHEBI:60240"/>
    </cofactor>
</comment>
<dbReference type="GO" id="GO:0036218">
    <property type="term" value="F:dTTP diphosphatase activity"/>
    <property type="evidence" value="ECO:0007669"/>
    <property type="project" value="RHEA"/>
</dbReference>
<comment type="subcellular location">
    <subcellularLocation>
        <location evidence="3">Cytoplasm</location>
    </subcellularLocation>
</comment>
<dbReference type="SUPFAM" id="SSF52972">
    <property type="entry name" value="ITPase-like"/>
    <property type="match status" value="1"/>
</dbReference>
<feature type="active site" description="Proton acceptor" evidence="3">
    <location>
        <position position="86"/>
    </location>
</feature>
<comment type="catalytic activity">
    <reaction evidence="3">
        <text>UTP + H2O = UMP + diphosphate + H(+)</text>
        <dbReference type="Rhea" id="RHEA:29395"/>
        <dbReference type="ChEBI" id="CHEBI:15377"/>
        <dbReference type="ChEBI" id="CHEBI:15378"/>
        <dbReference type="ChEBI" id="CHEBI:33019"/>
        <dbReference type="ChEBI" id="CHEBI:46398"/>
        <dbReference type="ChEBI" id="CHEBI:57865"/>
        <dbReference type="EC" id="3.6.1.9"/>
    </reaction>
</comment>
<dbReference type="EC" id="3.6.1.9" evidence="3"/>
<comment type="catalytic activity">
    <reaction evidence="3">
        <text>dTTP + H2O = dTMP + diphosphate + H(+)</text>
        <dbReference type="Rhea" id="RHEA:28534"/>
        <dbReference type="ChEBI" id="CHEBI:15377"/>
        <dbReference type="ChEBI" id="CHEBI:15378"/>
        <dbReference type="ChEBI" id="CHEBI:33019"/>
        <dbReference type="ChEBI" id="CHEBI:37568"/>
        <dbReference type="ChEBI" id="CHEBI:63528"/>
        <dbReference type="EC" id="3.6.1.9"/>
    </reaction>
</comment>
<keyword evidence="3" id="KW-0546">Nucleotide metabolism</keyword>
<dbReference type="InterPro" id="IPR029001">
    <property type="entry name" value="ITPase-like_fam"/>
</dbReference>
<sequence>MSLTLLSPLSLPLPLVLASSSPRRKEILRLAGYDFTSVAPRVDETLDLSFPCSEETATAAIKKLALRKAEHVYLEKQKSCICLGADTVIYFQGKILGKPADSAHAAQMLRELSGQKHLVITGVAILAPSKIDSFAVCSEVEFYDLSESQIAAYVATGSPLDKAGSYGVQDQGALLIKHLSGDFYGVMGLPIAAVHRHLSQLL</sequence>
<evidence type="ECO:0000256" key="1">
    <source>
        <dbReference type="ARBA" id="ARBA00001968"/>
    </source>
</evidence>
<feature type="site" description="Important for substrate specificity" evidence="3">
    <location>
        <position position="87"/>
    </location>
</feature>
<keyword evidence="3" id="KW-0963">Cytoplasm</keyword>
<gene>
    <name evidence="4" type="ORF">B7R76_00365</name>
</gene>
<dbReference type="NCBIfam" id="TIGR00172">
    <property type="entry name" value="maf"/>
    <property type="match status" value="1"/>
</dbReference>
<dbReference type="HAMAP" id="MF_00528">
    <property type="entry name" value="Maf"/>
    <property type="match status" value="1"/>
</dbReference>
<comment type="similarity">
    <text evidence="3">Belongs to the Maf family. YhdE subfamily.</text>
</comment>
<accession>A0A2J8B3M0</accession>
<dbReference type="RefSeq" id="WP_012993745.1">
    <property type="nucleotide sequence ID" value="NZ_NBZD01000001.1"/>
</dbReference>
<dbReference type="Proteomes" id="UP000236394">
    <property type="component" value="Unassembled WGS sequence"/>
</dbReference>
<dbReference type="GO" id="GO:0009117">
    <property type="term" value="P:nucleotide metabolic process"/>
    <property type="evidence" value="ECO:0007669"/>
    <property type="project" value="UniProtKB-KW"/>
</dbReference>
<evidence type="ECO:0000313" key="4">
    <source>
        <dbReference type="EMBL" id="PNH19379.1"/>
    </source>
</evidence>
<evidence type="ECO:0000256" key="3">
    <source>
        <dbReference type="HAMAP-Rule" id="MF_00528"/>
    </source>
</evidence>
<evidence type="ECO:0000313" key="5">
    <source>
        <dbReference type="Proteomes" id="UP000236394"/>
    </source>
</evidence>
<dbReference type="AlphaFoldDB" id="A0A2J8B3M0"/>
<dbReference type="CDD" id="cd00555">
    <property type="entry name" value="Maf"/>
    <property type="match status" value="1"/>
</dbReference>
<reference evidence="5" key="1">
    <citation type="submission" date="2017-04" db="EMBL/GenBank/DDBJ databases">
        <authorList>
            <person name="Bumgarner R.E."/>
            <person name="Fredricks D.N."/>
            <person name="Srinivasan S."/>
        </authorList>
    </citation>
    <scope>NUCLEOTIDE SEQUENCE [LARGE SCALE GENOMIC DNA]</scope>
    <source>
        <strain evidence="5">KA00405</strain>
    </source>
</reference>
<comment type="caution">
    <text evidence="4">The sequence shown here is derived from an EMBL/GenBank/DDBJ whole genome shotgun (WGS) entry which is preliminary data.</text>
</comment>
<comment type="caution">
    <text evidence="3">Lacks conserved residue(s) required for the propagation of feature annotation.</text>
</comment>
<name>A0A2J8B3M0_9FIRM</name>
<feature type="site" description="Important for substrate specificity" evidence="3">
    <location>
        <position position="23"/>
    </location>
</feature>
<dbReference type="GO" id="GO:0036221">
    <property type="term" value="F:UTP diphosphatase activity"/>
    <property type="evidence" value="ECO:0007669"/>
    <property type="project" value="RHEA"/>
</dbReference>
<organism evidence="4 5">
    <name type="scientific">Mageeibacillus indolicus</name>
    <dbReference type="NCBI Taxonomy" id="884684"/>
    <lineage>
        <taxon>Bacteria</taxon>
        <taxon>Bacillati</taxon>
        <taxon>Bacillota</taxon>
        <taxon>Clostridia</taxon>
        <taxon>Eubacteriales</taxon>
        <taxon>Oscillospiraceae</taxon>
        <taxon>Mageeibacillus</taxon>
    </lineage>
</organism>
<dbReference type="EMBL" id="NBZD01000001">
    <property type="protein sequence ID" value="PNH19379.1"/>
    <property type="molecule type" value="Genomic_DNA"/>
</dbReference>
<dbReference type="PANTHER" id="PTHR43213">
    <property type="entry name" value="BIFUNCTIONAL DTTP/UTP PYROPHOSPHATASE/METHYLTRANSFERASE PROTEIN-RELATED"/>
    <property type="match status" value="1"/>
</dbReference>
<dbReference type="PIRSF" id="PIRSF006305">
    <property type="entry name" value="Maf"/>
    <property type="match status" value="1"/>
</dbReference>
<dbReference type="Gene3D" id="3.90.950.10">
    <property type="match status" value="1"/>
</dbReference>